<evidence type="ECO:0000313" key="2">
    <source>
        <dbReference type="Proteomes" id="UP000789342"/>
    </source>
</evidence>
<protein>
    <submittedName>
        <fullName evidence="1">5483_t:CDS:1</fullName>
    </submittedName>
</protein>
<dbReference type="EMBL" id="CAJVPV010011815">
    <property type="protein sequence ID" value="CAG8664668.1"/>
    <property type="molecule type" value="Genomic_DNA"/>
</dbReference>
<sequence length="94" mass="10725">KVRRISNILNRYVPGRTQFPISSCQQRALNTNRRGDMYPSTGFVAEQRALNDKTEEIPATPPFSPTFLTKKSFLLAAISIKETSCSFLLPYNWQ</sequence>
<accession>A0A9N9HD14</accession>
<gene>
    <name evidence="1" type="ORF">AMORRO_LOCUS10558</name>
</gene>
<dbReference type="AlphaFoldDB" id="A0A9N9HD14"/>
<feature type="non-terminal residue" evidence="1">
    <location>
        <position position="1"/>
    </location>
</feature>
<dbReference type="Proteomes" id="UP000789342">
    <property type="component" value="Unassembled WGS sequence"/>
</dbReference>
<organism evidence="1 2">
    <name type="scientific">Acaulospora morrowiae</name>
    <dbReference type="NCBI Taxonomy" id="94023"/>
    <lineage>
        <taxon>Eukaryota</taxon>
        <taxon>Fungi</taxon>
        <taxon>Fungi incertae sedis</taxon>
        <taxon>Mucoromycota</taxon>
        <taxon>Glomeromycotina</taxon>
        <taxon>Glomeromycetes</taxon>
        <taxon>Diversisporales</taxon>
        <taxon>Acaulosporaceae</taxon>
        <taxon>Acaulospora</taxon>
    </lineage>
</organism>
<comment type="caution">
    <text evidence="1">The sequence shown here is derived from an EMBL/GenBank/DDBJ whole genome shotgun (WGS) entry which is preliminary data.</text>
</comment>
<proteinExistence type="predicted"/>
<reference evidence="1" key="1">
    <citation type="submission" date="2021-06" db="EMBL/GenBank/DDBJ databases">
        <authorList>
            <person name="Kallberg Y."/>
            <person name="Tangrot J."/>
            <person name="Rosling A."/>
        </authorList>
    </citation>
    <scope>NUCLEOTIDE SEQUENCE</scope>
    <source>
        <strain evidence="1">CL551</strain>
    </source>
</reference>
<keyword evidence="2" id="KW-1185">Reference proteome</keyword>
<name>A0A9N9HD14_9GLOM</name>
<evidence type="ECO:0000313" key="1">
    <source>
        <dbReference type="EMBL" id="CAG8664668.1"/>
    </source>
</evidence>